<sequence>MSLASRLFARSYRPPAQAAAGTGDQTATPGRADEARRALLARIGEFVETHDLSVSAANLATICGGLSGSHPELAQAFAAREIAGQPIDQRWLDTIARLDPEGHARIAELEVLMDQLEYSLMRFAQTAHSAQSETSDHRGALGAQIEAMAEVAIVPAAATELARVIDLSRAMLTRIEQVEVAMARSQEETDHLRENLVRARMEADVDHLTGLPNRRAFERRLASAAIEARAKGEKLSIAFCDVDRFKLINDNHGHDAGDRVLCAVAATLSEHGDNACFAARHGGEEFVLLFYGMDKEAARLRLDMIRRAQAARQMMNRENGQPFGRVTFSAGVAEVTEDSDTRSALGRADAALYRAKQEGRNRVVVG</sequence>
<evidence type="ECO:0000256" key="3">
    <source>
        <dbReference type="SAM" id="Coils"/>
    </source>
</evidence>
<dbReference type="GO" id="GO:0005886">
    <property type="term" value="C:plasma membrane"/>
    <property type="evidence" value="ECO:0007669"/>
    <property type="project" value="TreeGrafter"/>
</dbReference>
<dbReference type="InterPro" id="IPR043128">
    <property type="entry name" value="Rev_trsase/Diguanyl_cyclase"/>
</dbReference>
<feature type="coiled-coil region" evidence="3">
    <location>
        <begin position="175"/>
        <end position="202"/>
    </location>
</feature>
<dbReference type="InterPro" id="IPR000160">
    <property type="entry name" value="GGDEF_dom"/>
</dbReference>
<name>A0A1M7SEX8_9SPHN</name>
<dbReference type="InterPro" id="IPR050469">
    <property type="entry name" value="Diguanylate_Cyclase"/>
</dbReference>
<comment type="catalytic activity">
    <reaction evidence="2">
        <text>2 GTP = 3',3'-c-di-GMP + 2 diphosphate</text>
        <dbReference type="Rhea" id="RHEA:24898"/>
        <dbReference type="ChEBI" id="CHEBI:33019"/>
        <dbReference type="ChEBI" id="CHEBI:37565"/>
        <dbReference type="ChEBI" id="CHEBI:58805"/>
        <dbReference type="EC" id="2.7.7.65"/>
    </reaction>
</comment>
<dbReference type="GO" id="GO:1902201">
    <property type="term" value="P:negative regulation of bacterial-type flagellum-dependent cell motility"/>
    <property type="evidence" value="ECO:0007669"/>
    <property type="project" value="TreeGrafter"/>
</dbReference>
<keyword evidence="3" id="KW-0175">Coiled coil</keyword>
<proteinExistence type="predicted"/>
<dbReference type="NCBIfam" id="TIGR00254">
    <property type="entry name" value="GGDEF"/>
    <property type="match status" value="1"/>
</dbReference>
<dbReference type="EMBL" id="FRDF01000008">
    <property type="protein sequence ID" value="SHN57033.1"/>
    <property type="molecule type" value="Genomic_DNA"/>
</dbReference>
<dbReference type="Gene3D" id="3.30.70.270">
    <property type="match status" value="1"/>
</dbReference>
<accession>A0A1M7SEX8</accession>
<gene>
    <name evidence="5" type="ORF">SAMN02745193_01561</name>
</gene>
<evidence type="ECO:0000313" key="5">
    <source>
        <dbReference type="EMBL" id="SHN57033.1"/>
    </source>
</evidence>
<dbReference type="EC" id="2.7.7.65" evidence="1"/>
<dbReference type="Pfam" id="PF00990">
    <property type="entry name" value="GGDEF"/>
    <property type="match status" value="1"/>
</dbReference>
<dbReference type="PANTHER" id="PTHR45138">
    <property type="entry name" value="REGULATORY COMPONENTS OF SENSORY TRANSDUCTION SYSTEM"/>
    <property type="match status" value="1"/>
</dbReference>
<dbReference type="PROSITE" id="PS50887">
    <property type="entry name" value="GGDEF"/>
    <property type="match status" value="1"/>
</dbReference>
<dbReference type="InterPro" id="IPR029787">
    <property type="entry name" value="Nucleotide_cyclase"/>
</dbReference>
<dbReference type="STRING" id="198312.SAMN02745193_01561"/>
<evidence type="ECO:0000313" key="6">
    <source>
        <dbReference type="Proteomes" id="UP000184391"/>
    </source>
</evidence>
<evidence type="ECO:0000259" key="4">
    <source>
        <dbReference type="PROSITE" id="PS50887"/>
    </source>
</evidence>
<dbReference type="AlphaFoldDB" id="A0A1M7SEX8"/>
<reference evidence="6" key="1">
    <citation type="submission" date="2016-12" db="EMBL/GenBank/DDBJ databases">
        <authorList>
            <person name="Varghese N."/>
            <person name="Submissions S."/>
        </authorList>
    </citation>
    <scope>NUCLEOTIDE SEQUENCE [LARGE SCALE GENOMIC DNA]</scope>
    <source>
        <strain evidence="6">DSM 11032</strain>
    </source>
</reference>
<evidence type="ECO:0000256" key="1">
    <source>
        <dbReference type="ARBA" id="ARBA00012528"/>
    </source>
</evidence>
<dbReference type="FunFam" id="3.30.70.270:FF:000001">
    <property type="entry name" value="Diguanylate cyclase domain protein"/>
    <property type="match status" value="1"/>
</dbReference>
<dbReference type="OrthoDB" id="9812260at2"/>
<feature type="domain" description="GGDEF" evidence="4">
    <location>
        <begin position="233"/>
        <end position="366"/>
    </location>
</feature>
<dbReference type="Proteomes" id="UP000184391">
    <property type="component" value="Unassembled WGS sequence"/>
</dbReference>
<dbReference type="CDD" id="cd01949">
    <property type="entry name" value="GGDEF"/>
    <property type="match status" value="1"/>
</dbReference>
<dbReference type="SMART" id="SM00267">
    <property type="entry name" value="GGDEF"/>
    <property type="match status" value="1"/>
</dbReference>
<dbReference type="SUPFAM" id="SSF55073">
    <property type="entry name" value="Nucleotide cyclase"/>
    <property type="match status" value="1"/>
</dbReference>
<dbReference type="PANTHER" id="PTHR45138:SF9">
    <property type="entry name" value="DIGUANYLATE CYCLASE DGCM-RELATED"/>
    <property type="match status" value="1"/>
</dbReference>
<dbReference type="GO" id="GO:0043709">
    <property type="term" value="P:cell adhesion involved in single-species biofilm formation"/>
    <property type="evidence" value="ECO:0007669"/>
    <property type="project" value="TreeGrafter"/>
</dbReference>
<evidence type="ECO:0000256" key="2">
    <source>
        <dbReference type="ARBA" id="ARBA00034247"/>
    </source>
</evidence>
<dbReference type="GO" id="GO:0052621">
    <property type="term" value="F:diguanylate cyclase activity"/>
    <property type="evidence" value="ECO:0007669"/>
    <property type="project" value="UniProtKB-EC"/>
</dbReference>
<dbReference type="RefSeq" id="WP_158093695.1">
    <property type="nucleotide sequence ID" value="NZ_FRDF01000008.1"/>
</dbReference>
<organism evidence="5 6">
    <name type="scientific">Erythrobacter sanguineus</name>
    <dbReference type="NCBI Taxonomy" id="198312"/>
    <lineage>
        <taxon>Bacteria</taxon>
        <taxon>Pseudomonadati</taxon>
        <taxon>Pseudomonadota</taxon>
        <taxon>Alphaproteobacteria</taxon>
        <taxon>Sphingomonadales</taxon>
        <taxon>Erythrobacteraceae</taxon>
        <taxon>Erythrobacter/Porphyrobacter group</taxon>
        <taxon>Erythrobacter</taxon>
    </lineage>
</organism>
<keyword evidence="6" id="KW-1185">Reference proteome</keyword>
<protein>
    <recommendedName>
        <fullName evidence="1">diguanylate cyclase</fullName>
        <ecNumber evidence="1">2.7.7.65</ecNumber>
    </recommendedName>
</protein>